<dbReference type="PROSITE" id="PS50109">
    <property type="entry name" value="HIS_KIN"/>
    <property type="match status" value="1"/>
</dbReference>
<dbReference type="SMART" id="SM00387">
    <property type="entry name" value="HATPase_c"/>
    <property type="match status" value="1"/>
</dbReference>
<name>A0A645BX60_9ZZZZ</name>
<dbReference type="Gene3D" id="3.30.565.10">
    <property type="entry name" value="Histidine kinase-like ATPase, C-terminal domain"/>
    <property type="match status" value="1"/>
</dbReference>
<keyword evidence="5 9" id="KW-0418">Kinase</keyword>
<evidence type="ECO:0000256" key="2">
    <source>
        <dbReference type="ARBA" id="ARBA00012438"/>
    </source>
</evidence>
<dbReference type="InterPro" id="IPR003661">
    <property type="entry name" value="HisK_dim/P_dom"/>
</dbReference>
<dbReference type="GO" id="GO:0005886">
    <property type="term" value="C:plasma membrane"/>
    <property type="evidence" value="ECO:0007669"/>
    <property type="project" value="TreeGrafter"/>
</dbReference>
<comment type="catalytic activity">
    <reaction evidence="1">
        <text>ATP + protein L-histidine = ADP + protein N-phospho-L-histidine.</text>
        <dbReference type="EC" id="2.7.13.3"/>
    </reaction>
</comment>
<evidence type="ECO:0000256" key="3">
    <source>
        <dbReference type="ARBA" id="ARBA00022553"/>
    </source>
</evidence>
<evidence type="ECO:0000313" key="9">
    <source>
        <dbReference type="EMBL" id="MPM66324.1"/>
    </source>
</evidence>
<dbReference type="GO" id="GO:0016036">
    <property type="term" value="P:cellular response to phosphate starvation"/>
    <property type="evidence" value="ECO:0007669"/>
    <property type="project" value="TreeGrafter"/>
</dbReference>
<organism evidence="9">
    <name type="scientific">bioreactor metagenome</name>
    <dbReference type="NCBI Taxonomy" id="1076179"/>
    <lineage>
        <taxon>unclassified sequences</taxon>
        <taxon>metagenomes</taxon>
        <taxon>ecological metagenomes</taxon>
    </lineage>
</organism>
<accession>A0A645BX60</accession>
<dbReference type="InterPro" id="IPR035965">
    <property type="entry name" value="PAS-like_dom_sf"/>
</dbReference>
<gene>
    <name evidence="9" type="primary">walK_9</name>
    <name evidence="9" type="ORF">SDC9_113231</name>
</gene>
<evidence type="ECO:0000256" key="7">
    <source>
        <dbReference type="ARBA" id="ARBA00023136"/>
    </source>
</evidence>
<dbReference type="FunFam" id="3.30.565.10:FF:000006">
    <property type="entry name" value="Sensor histidine kinase WalK"/>
    <property type="match status" value="1"/>
</dbReference>
<dbReference type="SUPFAM" id="SSF47384">
    <property type="entry name" value="Homodimeric domain of signal transducing histidine kinase"/>
    <property type="match status" value="1"/>
</dbReference>
<dbReference type="Gene3D" id="1.10.287.130">
    <property type="match status" value="1"/>
</dbReference>
<dbReference type="InterPro" id="IPR004358">
    <property type="entry name" value="Sig_transdc_His_kin-like_C"/>
</dbReference>
<dbReference type="Gene3D" id="3.30.450.20">
    <property type="entry name" value="PAS domain"/>
    <property type="match status" value="1"/>
</dbReference>
<dbReference type="Pfam" id="PF02518">
    <property type="entry name" value="HATPase_c"/>
    <property type="match status" value="1"/>
</dbReference>
<dbReference type="PANTHER" id="PTHR45453">
    <property type="entry name" value="PHOSPHATE REGULON SENSOR PROTEIN PHOR"/>
    <property type="match status" value="1"/>
</dbReference>
<dbReference type="CDD" id="cd00075">
    <property type="entry name" value="HATPase"/>
    <property type="match status" value="1"/>
</dbReference>
<dbReference type="SUPFAM" id="SSF55874">
    <property type="entry name" value="ATPase domain of HSP90 chaperone/DNA topoisomerase II/histidine kinase"/>
    <property type="match status" value="1"/>
</dbReference>
<dbReference type="PRINTS" id="PR00344">
    <property type="entry name" value="BCTRLSENSOR"/>
</dbReference>
<evidence type="ECO:0000256" key="6">
    <source>
        <dbReference type="ARBA" id="ARBA00023012"/>
    </source>
</evidence>
<proteinExistence type="predicted"/>
<dbReference type="Pfam" id="PF00512">
    <property type="entry name" value="HisKA"/>
    <property type="match status" value="1"/>
</dbReference>
<dbReference type="CDD" id="cd00082">
    <property type="entry name" value="HisKA"/>
    <property type="match status" value="1"/>
</dbReference>
<dbReference type="GO" id="GO:0004721">
    <property type="term" value="F:phosphoprotein phosphatase activity"/>
    <property type="evidence" value="ECO:0007669"/>
    <property type="project" value="TreeGrafter"/>
</dbReference>
<dbReference type="PANTHER" id="PTHR45453:SF1">
    <property type="entry name" value="PHOSPHATE REGULON SENSOR PROTEIN PHOR"/>
    <property type="match status" value="1"/>
</dbReference>
<evidence type="ECO:0000256" key="1">
    <source>
        <dbReference type="ARBA" id="ARBA00000085"/>
    </source>
</evidence>
<dbReference type="InterPro" id="IPR036890">
    <property type="entry name" value="HATPase_C_sf"/>
</dbReference>
<evidence type="ECO:0000259" key="8">
    <source>
        <dbReference type="PROSITE" id="PS50109"/>
    </source>
</evidence>
<dbReference type="AlphaFoldDB" id="A0A645BX60"/>
<reference evidence="9" key="1">
    <citation type="submission" date="2019-08" db="EMBL/GenBank/DDBJ databases">
        <authorList>
            <person name="Kucharzyk K."/>
            <person name="Murdoch R.W."/>
            <person name="Higgins S."/>
            <person name="Loffler F."/>
        </authorList>
    </citation>
    <scope>NUCLEOTIDE SEQUENCE</scope>
</reference>
<dbReference type="InterPro" id="IPR003594">
    <property type="entry name" value="HATPase_dom"/>
</dbReference>
<dbReference type="InterPro" id="IPR036097">
    <property type="entry name" value="HisK_dim/P_sf"/>
</dbReference>
<dbReference type="EC" id="2.7.13.3" evidence="2"/>
<dbReference type="GO" id="GO:0000155">
    <property type="term" value="F:phosphorelay sensor kinase activity"/>
    <property type="evidence" value="ECO:0007669"/>
    <property type="project" value="InterPro"/>
</dbReference>
<dbReference type="InterPro" id="IPR005467">
    <property type="entry name" value="His_kinase_dom"/>
</dbReference>
<protein>
    <recommendedName>
        <fullName evidence="2">histidine kinase</fullName>
        <ecNumber evidence="2">2.7.13.3</ecNumber>
    </recommendedName>
</protein>
<evidence type="ECO:0000256" key="4">
    <source>
        <dbReference type="ARBA" id="ARBA00022679"/>
    </source>
</evidence>
<evidence type="ECO:0000256" key="5">
    <source>
        <dbReference type="ARBA" id="ARBA00022777"/>
    </source>
</evidence>
<dbReference type="SUPFAM" id="SSF55785">
    <property type="entry name" value="PYP-like sensor domain (PAS domain)"/>
    <property type="match status" value="1"/>
</dbReference>
<comment type="caution">
    <text evidence="9">The sequence shown here is derived from an EMBL/GenBank/DDBJ whole genome shotgun (WGS) entry which is preliminary data.</text>
</comment>
<keyword evidence="6" id="KW-0902">Two-component regulatory system</keyword>
<keyword evidence="3" id="KW-0597">Phosphoprotein</keyword>
<sequence>MAGELKRTLDEVTGEREKLETIFAYLNDGVVAFDPSGAPIQINQTAVKLLDLSETKKGIPLGEFISLLSLPTSSEVIFSPDFRSIAFREISYKGKMIDISIGKFNIELDNKPYGGIIAVLHDVSEHFELEKSRREFVATVSHELRTPLTGIKGATESVIEDPDMPPEIRAHFLEMVVNESDRMTRIVRDLLMISRLDNNRLSWDPSYFDPAALMRDCVEMLGTEAGQHRHSLVASCSDESVPMLYADRERTAQVMINVIQNAIKYTPDGGNIAISVFYRYCDNIEGLPKANYVVYIVKDNGIGIPKEDIPHIFDRFYRVEKARSSQTGGTGLGLSIANEIVCAHGGKIVIESELDKGTTVYIFIPEAHTVNSAGKNGANTEINGTRKP</sequence>
<dbReference type="SMART" id="SM00388">
    <property type="entry name" value="HisKA"/>
    <property type="match status" value="1"/>
</dbReference>
<keyword evidence="4 9" id="KW-0808">Transferase</keyword>
<dbReference type="InterPro" id="IPR050351">
    <property type="entry name" value="BphY/WalK/GraS-like"/>
</dbReference>
<keyword evidence="7" id="KW-0472">Membrane</keyword>
<dbReference type="EMBL" id="VSSQ01021010">
    <property type="protein sequence ID" value="MPM66324.1"/>
    <property type="molecule type" value="Genomic_DNA"/>
</dbReference>
<dbReference type="FunFam" id="1.10.287.130:FF:000001">
    <property type="entry name" value="Two-component sensor histidine kinase"/>
    <property type="match status" value="1"/>
</dbReference>
<feature type="domain" description="Histidine kinase" evidence="8">
    <location>
        <begin position="139"/>
        <end position="368"/>
    </location>
</feature>